<comment type="similarity">
    <text evidence="4">Belongs to the TUBGCP family.</text>
</comment>
<comment type="caution">
    <text evidence="7">The sequence shown here is derived from an EMBL/GenBank/DDBJ whole genome shotgun (WGS) entry which is preliminary data.</text>
</comment>
<dbReference type="GO" id="GO:0043015">
    <property type="term" value="F:gamma-tubulin binding"/>
    <property type="evidence" value="ECO:0007669"/>
    <property type="project" value="InterPro"/>
</dbReference>
<protein>
    <recommendedName>
        <fullName evidence="4">Gamma-tubulin complex component</fullName>
    </recommendedName>
</protein>
<dbReference type="GO" id="GO:0000278">
    <property type="term" value="P:mitotic cell cycle"/>
    <property type="evidence" value="ECO:0007669"/>
    <property type="project" value="TreeGrafter"/>
</dbReference>
<dbReference type="GO" id="GO:0000922">
    <property type="term" value="C:spindle pole"/>
    <property type="evidence" value="ECO:0007669"/>
    <property type="project" value="InterPro"/>
</dbReference>
<dbReference type="GO" id="GO:0051011">
    <property type="term" value="F:microtubule minus-end binding"/>
    <property type="evidence" value="ECO:0007669"/>
    <property type="project" value="TreeGrafter"/>
</dbReference>
<dbReference type="GO" id="GO:0051225">
    <property type="term" value="P:spindle assembly"/>
    <property type="evidence" value="ECO:0007669"/>
    <property type="project" value="TreeGrafter"/>
</dbReference>
<evidence type="ECO:0000313" key="7">
    <source>
        <dbReference type="EMBL" id="GBP06945.1"/>
    </source>
</evidence>
<dbReference type="GO" id="GO:0007020">
    <property type="term" value="P:microtubule nucleation"/>
    <property type="evidence" value="ECO:0007669"/>
    <property type="project" value="InterPro"/>
</dbReference>
<organism evidence="7 8">
    <name type="scientific">Eumeta variegata</name>
    <name type="common">Bagworm moth</name>
    <name type="synonym">Eumeta japonica</name>
    <dbReference type="NCBI Taxonomy" id="151549"/>
    <lineage>
        <taxon>Eukaryota</taxon>
        <taxon>Metazoa</taxon>
        <taxon>Ecdysozoa</taxon>
        <taxon>Arthropoda</taxon>
        <taxon>Hexapoda</taxon>
        <taxon>Insecta</taxon>
        <taxon>Pterygota</taxon>
        <taxon>Neoptera</taxon>
        <taxon>Endopterygota</taxon>
        <taxon>Lepidoptera</taxon>
        <taxon>Glossata</taxon>
        <taxon>Ditrysia</taxon>
        <taxon>Tineoidea</taxon>
        <taxon>Psychidae</taxon>
        <taxon>Oiketicinae</taxon>
        <taxon>Eumeta</taxon>
    </lineage>
</organism>
<evidence type="ECO:0000256" key="4">
    <source>
        <dbReference type="RuleBase" id="RU363050"/>
    </source>
</evidence>
<comment type="subcellular location">
    <subcellularLocation>
        <location evidence="4">Cytoplasm</location>
        <location evidence="4">Cytoskeleton</location>
        <location evidence="4">Microtubule organizing center</location>
    </subcellularLocation>
</comment>
<dbReference type="STRING" id="151549.A0A4C1SYE5"/>
<accession>A0A4C1SYE5</accession>
<name>A0A4C1SYE5_EUMVA</name>
<reference evidence="7 8" key="1">
    <citation type="journal article" date="2019" name="Commun. Biol.">
        <title>The bagworm genome reveals a unique fibroin gene that provides high tensile strength.</title>
        <authorList>
            <person name="Kono N."/>
            <person name="Nakamura H."/>
            <person name="Ohtoshi R."/>
            <person name="Tomita M."/>
            <person name="Numata K."/>
            <person name="Arakawa K."/>
        </authorList>
    </citation>
    <scope>NUCLEOTIDE SEQUENCE [LARGE SCALE GENOMIC DNA]</scope>
</reference>
<keyword evidence="8" id="KW-1185">Reference proteome</keyword>
<feature type="region of interest" description="Disordered" evidence="5">
    <location>
        <begin position="1"/>
        <end position="22"/>
    </location>
</feature>
<evidence type="ECO:0000313" key="8">
    <source>
        <dbReference type="Proteomes" id="UP000299102"/>
    </source>
</evidence>
<gene>
    <name evidence="7" type="primary">TUBGCP2</name>
    <name evidence="7" type="ORF">EVAR_4387_1</name>
</gene>
<dbReference type="Pfam" id="PF17681">
    <property type="entry name" value="GCP_N_terminal"/>
    <property type="match status" value="1"/>
</dbReference>
<keyword evidence="3 4" id="KW-0206">Cytoskeleton</keyword>
<dbReference type="InterPro" id="IPR007259">
    <property type="entry name" value="GCP"/>
</dbReference>
<sequence>MNLAPPDTAARGGCPDLPPSRSGAISTVPKPIGYKCSLEADTVLDYLQSDLTQGNSNISSKQITEYVQRLALKASNAKTFMKKYEDLKSRNVDSLTDIIVLFYKLLCDDKKIKTLKPKVAPKPVLSDTKHQFTKEDLPQIKDKLLKAVDENKKLLKKSFEEKETKQRPNWYSTISFPNWQKDHPAMSWDFPKELMEIQASLADVPFASQENIVIDELLYIFSGIPGNYIVHQPVKGTFEQRSFTISEDLDDALRHIIQQMLPLASNYSIVRRFIEHCNLWSGQVLHAFVAALETLLKDYYIMIAQLETEHTSGSLTLQKLWYFVQPTMHTMQVLAAVVMTIGKSELHGGAVLSALHERTNSMIADARAQEIALFLTERASRPYFKILDMWIHKGTILDPFHRLLQLNLFLSEWKGRVPFTFMSLSALRRANHARVEGTRASHRLSL</sequence>
<dbReference type="PANTHER" id="PTHR19302:SF13">
    <property type="entry name" value="GAMMA-TUBULIN COMPLEX COMPONENT 2"/>
    <property type="match status" value="1"/>
</dbReference>
<evidence type="ECO:0000259" key="6">
    <source>
        <dbReference type="Pfam" id="PF17681"/>
    </source>
</evidence>
<feature type="domain" description="Gamma tubulin complex component protein N-terminal" evidence="6">
    <location>
        <begin position="214"/>
        <end position="402"/>
    </location>
</feature>
<dbReference type="PANTHER" id="PTHR19302">
    <property type="entry name" value="GAMMA TUBULIN COMPLEX PROTEIN"/>
    <property type="match status" value="1"/>
</dbReference>
<dbReference type="EMBL" id="BGZK01000024">
    <property type="protein sequence ID" value="GBP06945.1"/>
    <property type="molecule type" value="Genomic_DNA"/>
</dbReference>
<evidence type="ECO:0000256" key="5">
    <source>
        <dbReference type="SAM" id="MobiDB-lite"/>
    </source>
</evidence>
<evidence type="ECO:0000256" key="2">
    <source>
        <dbReference type="ARBA" id="ARBA00022701"/>
    </source>
</evidence>
<dbReference type="GO" id="GO:0031122">
    <property type="term" value="P:cytoplasmic microtubule organization"/>
    <property type="evidence" value="ECO:0007669"/>
    <property type="project" value="TreeGrafter"/>
</dbReference>
<dbReference type="AlphaFoldDB" id="A0A4C1SYE5"/>
<dbReference type="GO" id="GO:0005874">
    <property type="term" value="C:microtubule"/>
    <property type="evidence" value="ECO:0007669"/>
    <property type="project" value="UniProtKB-KW"/>
</dbReference>
<keyword evidence="2 4" id="KW-0493">Microtubule</keyword>
<keyword evidence="1 4" id="KW-0963">Cytoplasm</keyword>
<proteinExistence type="inferred from homology"/>
<dbReference type="GO" id="GO:0000930">
    <property type="term" value="C:gamma-tubulin complex"/>
    <property type="evidence" value="ECO:0007669"/>
    <property type="project" value="TreeGrafter"/>
</dbReference>
<dbReference type="Proteomes" id="UP000299102">
    <property type="component" value="Unassembled WGS sequence"/>
</dbReference>
<evidence type="ECO:0000256" key="3">
    <source>
        <dbReference type="ARBA" id="ARBA00023212"/>
    </source>
</evidence>
<dbReference type="OrthoDB" id="2192946at2759"/>
<dbReference type="GO" id="GO:0051321">
    <property type="term" value="P:meiotic cell cycle"/>
    <property type="evidence" value="ECO:0007669"/>
    <property type="project" value="TreeGrafter"/>
</dbReference>
<evidence type="ECO:0000256" key="1">
    <source>
        <dbReference type="ARBA" id="ARBA00022490"/>
    </source>
</evidence>
<dbReference type="InterPro" id="IPR041470">
    <property type="entry name" value="GCP_N"/>
</dbReference>